<keyword evidence="2" id="KW-1185">Reference proteome</keyword>
<dbReference type="AlphaFoldDB" id="A0A3M7S6V0"/>
<evidence type="ECO:0000313" key="2">
    <source>
        <dbReference type="Proteomes" id="UP000276133"/>
    </source>
</evidence>
<comment type="caution">
    <text evidence="1">The sequence shown here is derived from an EMBL/GenBank/DDBJ whole genome shotgun (WGS) entry which is preliminary data.</text>
</comment>
<evidence type="ECO:0000313" key="1">
    <source>
        <dbReference type="EMBL" id="RNA31501.1"/>
    </source>
</evidence>
<gene>
    <name evidence="1" type="ORF">BpHYR1_050102</name>
</gene>
<protein>
    <submittedName>
        <fullName evidence="1">Uncharacterized protein</fullName>
    </submittedName>
</protein>
<dbReference type="EMBL" id="REGN01001936">
    <property type="protein sequence ID" value="RNA31501.1"/>
    <property type="molecule type" value="Genomic_DNA"/>
</dbReference>
<dbReference type="Proteomes" id="UP000276133">
    <property type="component" value="Unassembled WGS sequence"/>
</dbReference>
<sequence length="111" mass="13345">MCVEKKIGGTQQKKRKFFEIFKIQNDQFYKKRIRYNEKITVLKESYEQSLILIHAASRTKKISSICPMACCKLSKIYFLNFEYHFKYACIGILQIFIHMSFQLIKKNELIF</sequence>
<organism evidence="1 2">
    <name type="scientific">Brachionus plicatilis</name>
    <name type="common">Marine rotifer</name>
    <name type="synonym">Brachionus muelleri</name>
    <dbReference type="NCBI Taxonomy" id="10195"/>
    <lineage>
        <taxon>Eukaryota</taxon>
        <taxon>Metazoa</taxon>
        <taxon>Spiralia</taxon>
        <taxon>Gnathifera</taxon>
        <taxon>Rotifera</taxon>
        <taxon>Eurotatoria</taxon>
        <taxon>Monogononta</taxon>
        <taxon>Pseudotrocha</taxon>
        <taxon>Ploima</taxon>
        <taxon>Brachionidae</taxon>
        <taxon>Brachionus</taxon>
    </lineage>
</organism>
<reference evidence="1 2" key="1">
    <citation type="journal article" date="2018" name="Sci. Rep.">
        <title>Genomic signatures of local adaptation to the degree of environmental predictability in rotifers.</title>
        <authorList>
            <person name="Franch-Gras L."/>
            <person name="Hahn C."/>
            <person name="Garcia-Roger E.M."/>
            <person name="Carmona M.J."/>
            <person name="Serra M."/>
            <person name="Gomez A."/>
        </authorList>
    </citation>
    <scope>NUCLEOTIDE SEQUENCE [LARGE SCALE GENOMIC DNA]</scope>
    <source>
        <strain evidence="1">HYR1</strain>
    </source>
</reference>
<proteinExistence type="predicted"/>
<feature type="non-terminal residue" evidence="1">
    <location>
        <position position="111"/>
    </location>
</feature>
<name>A0A3M7S6V0_BRAPC</name>
<accession>A0A3M7S6V0</accession>